<gene>
    <name evidence="2" type="ORF">ALO88_102918</name>
</gene>
<protein>
    <submittedName>
        <fullName evidence="2">Uncharacterized protein</fullName>
    </submittedName>
</protein>
<evidence type="ECO:0000256" key="1">
    <source>
        <dbReference type="SAM" id="MobiDB-lite"/>
    </source>
</evidence>
<evidence type="ECO:0000313" key="2">
    <source>
        <dbReference type="EMBL" id="KPW43533.1"/>
    </source>
</evidence>
<dbReference type="AlphaFoldDB" id="A0A0P9LH42"/>
<comment type="caution">
    <text evidence="2">The sequence shown here is derived from an EMBL/GenBank/DDBJ whole genome shotgun (WGS) entry which is preliminary data.</text>
</comment>
<proteinExistence type="predicted"/>
<sequence length="50" mass="5438">MQKPPVSLGEKLKNTLRPGFSKSESIKSHTDFGHSLVRSGWAGSPERQGS</sequence>
<dbReference type="EMBL" id="LJPT01000176">
    <property type="protein sequence ID" value="KPW43533.1"/>
    <property type="molecule type" value="Genomic_DNA"/>
</dbReference>
<reference evidence="2 3" key="1">
    <citation type="submission" date="2015-09" db="EMBL/GenBank/DDBJ databases">
        <title>Genome announcement of multiple Pseudomonas syringae strains.</title>
        <authorList>
            <person name="Thakur S."/>
            <person name="Wang P.W."/>
            <person name="Gong Y."/>
            <person name="Weir B.S."/>
            <person name="Guttman D.S."/>
        </authorList>
    </citation>
    <scope>NUCLEOTIDE SEQUENCE [LARGE SCALE GENOMIC DNA]</scope>
    <source>
        <strain evidence="2 3">ICMP4303</strain>
    </source>
</reference>
<evidence type="ECO:0000313" key="3">
    <source>
        <dbReference type="Proteomes" id="UP000050425"/>
    </source>
</evidence>
<organism evidence="2 3">
    <name type="scientific">Pseudomonas syringae pv. antirrhini</name>
    <dbReference type="NCBI Taxonomy" id="251702"/>
    <lineage>
        <taxon>Bacteria</taxon>
        <taxon>Pseudomonadati</taxon>
        <taxon>Pseudomonadota</taxon>
        <taxon>Gammaproteobacteria</taxon>
        <taxon>Pseudomonadales</taxon>
        <taxon>Pseudomonadaceae</taxon>
        <taxon>Pseudomonas</taxon>
    </lineage>
</organism>
<accession>A0A0P9LH42</accession>
<dbReference type="Proteomes" id="UP000050425">
    <property type="component" value="Unassembled WGS sequence"/>
</dbReference>
<feature type="region of interest" description="Disordered" evidence="1">
    <location>
        <begin position="1"/>
        <end position="50"/>
    </location>
</feature>
<name>A0A0P9LH42_9PSED</name>